<dbReference type="GO" id="GO:0005200">
    <property type="term" value="F:structural constituent of cytoskeleton"/>
    <property type="evidence" value="ECO:0007669"/>
    <property type="project" value="TreeGrafter"/>
</dbReference>
<evidence type="ECO:0000256" key="1">
    <source>
        <dbReference type="SAM" id="Coils"/>
    </source>
</evidence>
<keyword evidence="5" id="KW-1185">Reference proteome</keyword>
<keyword evidence="1" id="KW-0175">Coiled coil</keyword>
<feature type="coiled-coil region" evidence="1">
    <location>
        <begin position="286"/>
        <end position="353"/>
    </location>
</feature>
<protein>
    <recommendedName>
        <fullName evidence="6">DUF4407 domain-containing protein</fullName>
    </recommendedName>
</protein>
<sequence length="753" mass="84488">MHASGQSPPSRRFARPRNALQQRQGAYDGPSGHAGTAGPALRLSDYLRLQPYGRALLTPAAAAWIGSARMVILLMASLEGFVWGAVGFSLVPEATAWLAPAIGLFLFALMFSVIWILDASLIMSEKPRLRRQGRQGAEQGGTKPRNAGPWLRWLFGLLVRIAIVAVSLYVTAPFIEKLIRADDIAAGHQTQVERYFDERERVLNAQIEERAAQHDAGYRARIQGIEQQVRDVKKELAAERKRRDQLSADERPEIEVLAQDLAEARKRVGDELLGREGRPQGYGPEARRWEAQAQALEDTLTAKRREHAERLAPIEARIGELRQRLEALNASIVEVREQERALLERIADEVEAEQPPASPPKLTFAAQSKALNALRESPAEQGVPHFETVEGFAQAALGILFFALIALKLFEPAAVQTYYSETAQVQYRNYLNGDLADIPGFGHPQDAKRRLSPAEFARRWEQWERDPAAFVANHRDELEAQADLARLNADHTHERELLSRRREGIDHQLALEHRQREAELKAREHELALRLQQMEARLGDETDLQRERDRLQLERERQDQSLAQAETERKQRDQQRDDLRQRLEHHRAQLAQAREQQLRLARTLADNQQAIGTAREAAASIKAKVTAKQPTLEAARVELAAVAQQRAAQGSQGGGSQGHFGPLAARARALRRTIKRLERALGPDQKALDEQHGRLIVLEAEAEQLQQAIEDSRATVLELRRRCDDERAALDALLLMPASQRDPSPPASTITSA</sequence>
<dbReference type="Proteomes" id="UP001296967">
    <property type="component" value="Unassembled WGS sequence"/>
</dbReference>
<name>A0AAJ0UFT8_HALSE</name>
<feature type="transmembrane region" description="Helical" evidence="3">
    <location>
        <begin position="150"/>
        <end position="170"/>
    </location>
</feature>
<organism evidence="4 5">
    <name type="scientific">Halochromatium salexigens</name>
    <name type="common">Chromatium salexigens</name>
    <dbReference type="NCBI Taxonomy" id="49447"/>
    <lineage>
        <taxon>Bacteria</taxon>
        <taxon>Pseudomonadati</taxon>
        <taxon>Pseudomonadota</taxon>
        <taxon>Gammaproteobacteria</taxon>
        <taxon>Chromatiales</taxon>
        <taxon>Chromatiaceae</taxon>
        <taxon>Halochromatium</taxon>
    </lineage>
</organism>
<dbReference type="PANTHER" id="PTHR47357">
    <property type="entry name" value="COP1-INTERACTIVE PROTEIN 1"/>
    <property type="match status" value="1"/>
</dbReference>
<proteinExistence type="predicted"/>
<accession>A0AAJ0UFT8</accession>
<dbReference type="AlphaFoldDB" id="A0AAJ0UFT8"/>
<evidence type="ECO:0000313" key="5">
    <source>
        <dbReference type="Proteomes" id="UP001296967"/>
    </source>
</evidence>
<feature type="compositionally biased region" description="Basic and acidic residues" evidence="2">
    <location>
        <begin position="566"/>
        <end position="578"/>
    </location>
</feature>
<feature type="transmembrane region" description="Helical" evidence="3">
    <location>
        <begin position="97"/>
        <end position="122"/>
    </location>
</feature>
<dbReference type="EMBL" id="NHSF01000041">
    <property type="protein sequence ID" value="MBK5930110.1"/>
    <property type="molecule type" value="Genomic_DNA"/>
</dbReference>
<keyword evidence="3" id="KW-1133">Transmembrane helix</keyword>
<evidence type="ECO:0000256" key="3">
    <source>
        <dbReference type="SAM" id="Phobius"/>
    </source>
</evidence>
<feature type="transmembrane region" description="Helical" evidence="3">
    <location>
        <begin position="71"/>
        <end position="91"/>
    </location>
</feature>
<evidence type="ECO:0000313" key="4">
    <source>
        <dbReference type="EMBL" id="MBK5930110.1"/>
    </source>
</evidence>
<dbReference type="GO" id="GO:0005856">
    <property type="term" value="C:cytoskeleton"/>
    <property type="evidence" value="ECO:0007669"/>
    <property type="project" value="TreeGrafter"/>
</dbReference>
<comment type="caution">
    <text evidence="4">The sequence shown here is derived from an EMBL/GenBank/DDBJ whole genome shotgun (WGS) entry which is preliminary data.</text>
</comment>
<feature type="coiled-coil region" evidence="1">
    <location>
        <begin position="222"/>
        <end position="249"/>
    </location>
</feature>
<feature type="region of interest" description="Disordered" evidence="2">
    <location>
        <begin position="553"/>
        <end position="578"/>
    </location>
</feature>
<dbReference type="PANTHER" id="PTHR47357:SF1">
    <property type="entry name" value="SPINDLE POLE BODY COMPONENT 110"/>
    <property type="match status" value="1"/>
</dbReference>
<keyword evidence="3" id="KW-0812">Transmembrane</keyword>
<reference evidence="4" key="1">
    <citation type="submission" date="2017-05" db="EMBL/GenBank/DDBJ databases">
        <authorList>
            <person name="Imhoff J.F."/>
            <person name="Rahn T."/>
            <person name="Kuenzel S."/>
            <person name="Neulinger S.C."/>
        </authorList>
    </citation>
    <scope>NUCLEOTIDE SEQUENCE</scope>
    <source>
        <strain evidence="4">DSM 4395</strain>
    </source>
</reference>
<feature type="coiled-coil region" evidence="1">
    <location>
        <begin position="688"/>
        <end position="722"/>
    </location>
</feature>
<keyword evidence="3" id="KW-0472">Membrane</keyword>
<gene>
    <name evidence="4" type="ORF">CCR82_06110</name>
</gene>
<reference evidence="4" key="2">
    <citation type="journal article" date="2020" name="Microorganisms">
        <title>Osmotic Adaptation and Compatible Solute Biosynthesis of Phototrophic Bacteria as Revealed from Genome Analyses.</title>
        <authorList>
            <person name="Imhoff J.F."/>
            <person name="Rahn T."/>
            <person name="Kunzel S."/>
            <person name="Keller A."/>
            <person name="Neulinger S.C."/>
        </authorList>
    </citation>
    <scope>NUCLEOTIDE SEQUENCE</scope>
    <source>
        <strain evidence="4">DSM 4395</strain>
    </source>
</reference>
<dbReference type="RefSeq" id="WP_201244531.1">
    <property type="nucleotide sequence ID" value="NZ_NHSF01000041.1"/>
</dbReference>
<evidence type="ECO:0008006" key="6">
    <source>
        <dbReference type="Google" id="ProtNLM"/>
    </source>
</evidence>
<evidence type="ECO:0000256" key="2">
    <source>
        <dbReference type="SAM" id="MobiDB-lite"/>
    </source>
</evidence>